<feature type="compositionally biased region" description="Polar residues" evidence="1">
    <location>
        <begin position="18"/>
        <end position="27"/>
    </location>
</feature>
<dbReference type="PANTHER" id="PTHR47163">
    <property type="entry name" value="DDE_TNP_IS1595 DOMAIN-CONTAINING PROTEIN"/>
    <property type="match status" value="1"/>
</dbReference>
<feature type="compositionally biased region" description="Basic residues" evidence="1">
    <location>
        <begin position="1"/>
        <end position="10"/>
    </location>
</feature>
<comment type="caution">
    <text evidence="3">The sequence shown here is derived from an EMBL/GenBank/DDBJ whole genome shotgun (WGS) entry which is preliminary data.</text>
</comment>
<feature type="domain" description="ISXO2-like transposase" evidence="2">
    <location>
        <begin position="265"/>
        <end position="333"/>
    </location>
</feature>
<accession>A0A8H7SIE5</accession>
<dbReference type="Pfam" id="PF12762">
    <property type="entry name" value="DDE_Tnp_IS1595"/>
    <property type="match status" value="1"/>
</dbReference>
<feature type="region of interest" description="Disordered" evidence="1">
    <location>
        <begin position="37"/>
        <end position="56"/>
    </location>
</feature>
<evidence type="ECO:0000256" key="1">
    <source>
        <dbReference type="SAM" id="MobiDB-lite"/>
    </source>
</evidence>
<keyword evidence="4" id="KW-1185">Reference proteome</keyword>
<sequence length="495" mass="56284">MSYNRFRIHSSRSASSSGTPVTESSPVSRRHFRLSQATPAPAVVDTNPASHVSSSIDTTTFGATRSLSILIEDSDSSSSIASLSVEPNLEAHSTVNVSTSQPEVQLDRSIPTNRTLLDTEINFPVYSTVRTSRFPVLSTVQANIVDYNTACRFLITEGILYDASYQGMLCRNGEIMSLTYNVNRGILWRCGRHNCCNKSRQSVLFGSFFSWRKTALPTQFLVLYLWLAKTSREAISLLTGVYPRAIRELILDFNQVMQHDIRDLDVKIETMYNIITNHVLPGSIIHTDFWRAYNGIVEWEMNYGHRAVNHEEGYVNSEGTHTNTIEGTWNGVKIRCFPRTRTKKNMPWVLLEFIWRRKYYGDLFGGMMKSLREVDFVPGDRQIPTYTEYGNVEANLGEDNFDNSSDVEESDDETNGDNSDDDYRPYPPSNSTSHPIIDQEVGDSNIMPEDVIGDTIINRNNEDNRQRRRLNDEIILPFGVVRRSRRIRIANISLS</sequence>
<feature type="compositionally biased region" description="Polar residues" evidence="1">
    <location>
        <begin position="47"/>
        <end position="56"/>
    </location>
</feature>
<dbReference type="PANTHER" id="PTHR47163:SF2">
    <property type="entry name" value="SI:DKEY-17M8.2"/>
    <property type="match status" value="1"/>
</dbReference>
<protein>
    <recommendedName>
        <fullName evidence="2">ISXO2-like transposase domain-containing protein</fullName>
    </recommendedName>
</protein>
<dbReference type="AlphaFoldDB" id="A0A8H7SIE5"/>
<gene>
    <name evidence="3" type="ORF">INT48_003602</name>
</gene>
<dbReference type="EMBL" id="JAEPRE010000383">
    <property type="protein sequence ID" value="KAG2228673.1"/>
    <property type="molecule type" value="Genomic_DNA"/>
</dbReference>
<dbReference type="InterPro" id="IPR053164">
    <property type="entry name" value="IS1016-like_transposase"/>
</dbReference>
<dbReference type="InterPro" id="IPR024445">
    <property type="entry name" value="Tnp_ISXO2-like"/>
</dbReference>
<dbReference type="Proteomes" id="UP000613177">
    <property type="component" value="Unassembled WGS sequence"/>
</dbReference>
<feature type="compositionally biased region" description="Acidic residues" evidence="1">
    <location>
        <begin position="399"/>
        <end position="420"/>
    </location>
</feature>
<organism evidence="3 4">
    <name type="scientific">Thamnidium elegans</name>
    <dbReference type="NCBI Taxonomy" id="101142"/>
    <lineage>
        <taxon>Eukaryota</taxon>
        <taxon>Fungi</taxon>
        <taxon>Fungi incertae sedis</taxon>
        <taxon>Mucoromycota</taxon>
        <taxon>Mucoromycotina</taxon>
        <taxon>Mucoromycetes</taxon>
        <taxon>Mucorales</taxon>
        <taxon>Mucorineae</taxon>
        <taxon>Mucoraceae</taxon>
        <taxon>Thamnidium</taxon>
    </lineage>
</organism>
<proteinExistence type="predicted"/>
<evidence type="ECO:0000313" key="4">
    <source>
        <dbReference type="Proteomes" id="UP000613177"/>
    </source>
</evidence>
<feature type="region of interest" description="Disordered" evidence="1">
    <location>
        <begin position="1"/>
        <end position="31"/>
    </location>
</feature>
<evidence type="ECO:0000259" key="2">
    <source>
        <dbReference type="Pfam" id="PF12762"/>
    </source>
</evidence>
<evidence type="ECO:0000313" key="3">
    <source>
        <dbReference type="EMBL" id="KAG2228673.1"/>
    </source>
</evidence>
<name>A0A8H7SIE5_9FUNG</name>
<reference evidence="3" key="1">
    <citation type="submission" date="2021-01" db="EMBL/GenBank/DDBJ databases">
        <title>Metabolic potential, ecology and presence of endohyphal bacteria is reflected in genomic diversity of Mucoromycotina.</title>
        <authorList>
            <person name="Muszewska A."/>
            <person name="Okrasinska A."/>
            <person name="Steczkiewicz K."/>
            <person name="Drgas O."/>
            <person name="Orlowska M."/>
            <person name="Perlinska-Lenart U."/>
            <person name="Aleksandrzak-Piekarczyk T."/>
            <person name="Szatraj K."/>
            <person name="Zielenkiewicz U."/>
            <person name="Pilsyk S."/>
            <person name="Malc E."/>
            <person name="Mieczkowski P."/>
            <person name="Kruszewska J.S."/>
            <person name="Biernat P."/>
            <person name="Pawlowska J."/>
        </authorList>
    </citation>
    <scope>NUCLEOTIDE SEQUENCE</scope>
    <source>
        <strain evidence="3">WA0000018081</strain>
    </source>
</reference>
<feature type="region of interest" description="Disordered" evidence="1">
    <location>
        <begin position="388"/>
        <end position="445"/>
    </location>
</feature>